<dbReference type="Gene3D" id="3.90.730.10">
    <property type="entry name" value="Ribonuclease T2-like"/>
    <property type="match status" value="1"/>
</dbReference>
<organism evidence="4 5">
    <name type="scientific">Riccia fluitans</name>
    <dbReference type="NCBI Taxonomy" id="41844"/>
    <lineage>
        <taxon>Eukaryota</taxon>
        <taxon>Viridiplantae</taxon>
        <taxon>Streptophyta</taxon>
        <taxon>Embryophyta</taxon>
        <taxon>Marchantiophyta</taxon>
        <taxon>Marchantiopsida</taxon>
        <taxon>Marchantiidae</taxon>
        <taxon>Marchantiales</taxon>
        <taxon>Ricciaceae</taxon>
        <taxon>Riccia</taxon>
    </lineage>
</organism>
<dbReference type="EMBL" id="JBHFFA010000001">
    <property type="protein sequence ID" value="KAL2649859.1"/>
    <property type="molecule type" value="Genomic_DNA"/>
</dbReference>
<evidence type="ECO:0000313" key="4">
    <source>
        <dbReference type="EMBL" id="KAL2649859.1"/>
    </source>
</evidence>
<feature type="chain" id="PRO_5044781900" evidence="3">
    <location>
        <begin position="24"/>
        <end position="136"/>
    </location>
</feature>
<accession>A0ABD1ZEJ0</accession>
<evidence type="ECO:0000256" key="3">
    <source>
        <dbReference type="SAM" id="SignalP"/>
    </source>
</evidence>
<dbReference type="Pfam" id="PF00445">
    <property type="entry name" value="Ribonuclease_T2"/>
    <property type="match status" value="1"/>
</dbReference>
<protein>
    <submittedName>
        <fullName evidence="4">Uncharacterized protein</fullName>
    </submittedName>
</protein>
<comment type="caution">
    <text evidence="4">The sequence shown here is derived from an EMBL/GenBank/DDBJ whole genome shotgun (WGS) entry which is preliminary data.</text>
</comment>
<dbReference type="PANTHER" id="PTHR11240:SF22">
    <property type="entry name" value="RIBONUCLEASE T2"/>
    <property type="match status" value="1"/>
</dbReference>
<comment type="similarity">
    <text evidence="1 2">Belongs to the RNase T2 family.</text>
</comment>
<dbReference type="InterPro" id="IPR036430">
    <property type="entry name" value="RNase_T2-like_sf"/>
</dbReference>
<dbReference type="GO" id="GO:0006401">
    <property type="term" value="P:RNA catabolic process"/>
    <property type="evidence" value="ECO:0007669"/>
    <property type="project" value="UniProtKB-ARBA"/>
</dbReference>
<gene>
    <name evidence="4" type="ORF">R1flu_017987</name>
</gene>
<proteinExistence type="inferred from homology"/>
<dbReference type="PROSITE" id="PS00530">
    <property type="entry name" value="RNASE_T2_1"/>
    <property type="match status" value="1"/>
</dbReference>
<dbReference type="Proteomes" id="UP001605036">
    <property type="component" value="Unassembled WGS sequence"/>
</dbReference>
<keyword evidence="5" id="KW-1185">Reference proteome</keyword>
<dbReference type="InterPro" id="IPR001568">
    <property type="entry name" value="RNase_T2-like"/>
</dbReference>
<reference evidence="4 5" key="1">
    <citation type="submission" date="2024-09" db="EMBL/GenBank/DDBJ databases">
        <title>Chromosome-scale assembly of Riccia fluitans.</title>
        <authorList>
            <person name="Paukszto L."/>
            <person name="Sawicki J."/>
            <person name="Karawczyk K."/>
            <person name="Piernik-Szablinska J."/>
            <person name="Szczecinska M."/>
            <person name="Mazdziarz M."/>
        </authorList>
    </citation>
    <scope>NUCLEOTIDE SEQUENCE [LARGE SCALE GENOMIC DNA]</scope>
    <source>
        <strain evidence="4">Rf_01</strain>
        <tissue evidence="4">Aerial parts of the thallus</tissue>
    </source>
</reference>
<dbReference type="AlphaFoldDB" id="A0ABD1ZEJ0"/>
<name>A0ABD1ZEJ0_9MARC</name>
<sequence length="136" mass="14966">MGPGGKILLVASLMLWSFHCVRGSTDLDGRVESLSGACCKNLAKPVKFTVHGLWPENEDGSYPSCCTGPGFDEDKISELHEFLVKSWPTLSCHSPKQCHGGTAGRFGFWKHESSFFSSDTLPFFRLVYMVVDSVDS</sequence>
<dbReference type="PANTHER" id="PTHR11240">
    <property type="entry name" value="RIBONUCLEASE T2"/>
    <property type="match status" value="1"/>
</dbReference>
<dbReference type="SUPFAM" id="SSF55895">
    <property type="entry name" value="Ribonuclease Rh-like"/>
    <property type="match status" value="1"/>
</dbReference>
<dbReference type="InterPro" id="IPR018188">
    <property type="entry name" value="RNase_T2_His_AS_1"/>
</dbReference>
<feature type="signal peptide" evidence="3">
    <location>
        <begin position="1"/>
        <end position="23"/>
    </location>
</feature>
<evidence type="ECO:0000256" key="2">
    <source>
        <dbReference type="RuleBase" id="RU004328"/>
    </source>
</evidence>
<evidence type="ECO:0000313" key="5">
    <source>
        <dbReference type="Proteomes" id="UP001605036"/>
    </source>
</evidence>
<evidence type="ECO:0000256" key="1">
    <source>
        <dbReference type="ARBA" id="ARBA00007469"/>
    </source>
</evidence>
<keyword evidence="3" id="KW-0732">Signal</keyword>